<dbReference type="AlphaFoldDB" id="A0A0G3BS52"/>
<evidence type="ECO:0000256" key="1">
    <source>
        <dbReference type="ARBA" id="ARBA00023015"/>
    </source>
</evidence>
<dbReference type="EMBL" id="CP011371">
    <property type="protein sequence ID" value="AKJ30241.1"/>
    <property type="molecule type" value="Genomic_DNA"/>
</dbReference>
<dbReference type="PANTHER" id="PTHR47506:SF6">
    <property type="entry name" value="HTH-TYPE TRANSCRIPTIONAL REPRESSOR NEMR"/>
    <property type="match status" value="1"/>
</dbReference>
<dbReference type="RefSeq" id="WP_047195654.1">
    <property type="nucleotide sequence ID" value="NZ_CP011371.1"/>
</dbReference>
<reference evidence="6 7" key="1">
    <citation type="submission" date="2015-05" db="EMBL/GenBank/DDBJ databases">
        <authorList>
            <person name="Tang B."/>
            <person name="Yu Y."/>
        </authorList>
    </citation>
    <scope>NUCLEOTIDE SEQUENCE [LARGE SCALE GENOMIC DNA]</scope>
    <source>
        <strain evidence="6 7">DSM 7029</strain>
    </source>
</reference>
<dbReference type="KEGG" id="pbh:AAW51_3550"/>
<dbReference type="InterPro" id="IPR036271">
    <property type="entry name" value="Tet_transcr_reg_TetR-rel_C_sf"/>
</dbReference>
<feature type="DNA-binding region" description="H-T-H motif" evidence="4">
    <location>
        <begin position="32"/>
        <end position="51"/>
    </location>
</feature>
<dbReference type="PANTHER" id="PTHR47506">
    <property type="entry name" value="TRANSCRIPTIONAL REGULATORY PROTEIN"/>
    <property type="match status" value="1"/>
</dbReference>
<name>A0A0G3BS52_9BURK</name>
<dbReference type="InterPro" id="IPR009057">
    <property type="entry name" value="Homeodomain-like_sf"/>
</dbReference>
<gene>
    <name evidence="6" type="ORF">AAW51_3550</name>
</gene>
<keyword evidence="2 4" id="KW-0238">DNA-binding</keyword>
<accession>A0A0G3BS52</accession>
<evidence type="ECO:0000259" key="5">
    <source>
        <dbReference type="PROSITE" id="PS50977"/>
    </source>
</evidence>
<dbReference type="STRING" id="413882.AAW51_3550"/>
<keyword evidence="3" id="KW-0804">Transcription</keyword>
<evidence type="ECO:0000256" key="4">
    <source>
        <dbReference type="PROSITE-ProRule" id="PRU00335"/>
    </source>
</evidence>
<dbReference type="InterPro" id="IPR001647">
    <property type="entry name" value="HTH_TetR"/>
</dbReference>
<dbReference type="OrthoDB" id="326421at2"/>
<evidence type="ECO:0000256" key="2">
    <source>
        <dbReference type="ARBA" id="ARBA00023125"/>
    </source>
</evidence>
<keyword evidence="1" id="KW-0805">Transcription regulation</keyword>
<evidence type="ECO:0000313" key="6">
    <source>
        <dbReference type="EMBL" id="AKJ30241.1"/>
    </source>
</evidence>
<keyword evidence="7" id="KW-1185">Reference proteome</keyword>
<dbReference type="Gene3D" id="1.10.10.60">
    <property type="entry name" value="Homeodomain-like"/>
    <property type="match status" value="1"/>
</dbReference>
<dbReference type="InterPro" id="IPR011075">
    <property type="entry name" value="TetR_C"/>
</dbReference>
<dbReference type="Gene3D" id="1.10.357.10">
    <property type="entry name" value="Tetracycline Repressor, domain 2"/>
    <property type="match status" value="1"/>
</dbReference>
<dbReference type="Proteomes" id="UP000035352">
    <property type="component" value="Chromosome"/>
</dbReference>
<dbReference type="Pfam" id="PF16925">
    <property type="entry name" value="TetR_C_13"/>
    <property type="match status" value="1"/>
</dbReference>
<dbReference type="SUPFAM" id="SSF48498">
    <property type="entry name" value="Tetracyclin repressor-like, C-terminal domain"/>
    <property type="match status" value="1"/>
</dbReference>
<protein>
    <submittedName>
        <fullName evidence="6">TetR family transcriptional regulator</fullName>
    </submittedName>
</protein>
<dbReference type="PROSITE" id="PS50977">
    <property type="entry name" value="HTH_TETR_2"/>
    <property type="match status" value="1"/>
</dbReference>
<evidence type="ECO:0000313" key="7">
    <source>
        <dbReference type="Proteomes" id="UP000035352"/>
    </source>
</evidence>
<feature type="domain" description="HTH tetR-type" evidence="5">
    <location>
        <begin position="9"/>
        <end position="69"/>
    </location>
</feature>
<proteinExistence type="predicted"/>
<sequence>MPVTREKSEQTLAAIVSAAMEIAVVQGLHTVSLAGVAKRLNISKSGVFMRVGSLESLQYLVLEEYERLFAEHVFLPALREPRGVPRLDAIVRLWIGRGSARNPMAGALHASAAFDLVAAETPLGERLRESVTRWRTVLVRTVRQALAEGHLRPDTDPWQLVYEINSLMIGYLHDGRFIRDPQVRERVTAAYLRLMSTYRSFQLHG</sequence>
<dbReference type="GO" id="GO:0003677">
    <property type="term" value="F:DNA binding"/>
    <property type="evidence" value="ECO:0007669"/>
    <property type="project" value="UniProtKB-UniRule"/>
</dbReference>
<organism evidence="6 7">
    <name type="scientific">Caldimonas brevitalea</name>
    <dbReference type="NCBI Taxonomy" id="413882"/>
    <lineage>
        <taxon>Bacteria</taxon>
        <taxon>Pseudomonadati</taxon>
        <taxon>Pseudomonadota</taxon>
        <taxon>Betaproteobacteria</taxon>
        <taxon>Burkholderiales</taxon>
        <taxon>Sphaerotilaceae</taxon>
        <taxon>Caldimonas</taxon>
    </lineage>
</organism>
<evidence type="ECO:0000256" key="3">
    <source>
        <dbReference type="ARBA" id="ARBA00023163"/>
    </source>
</evidence>
<dbReference type="SUPFAM" id="SSF46689">
    <property type="entry name" value="Homeodomain-like"/>
    <property type="match status" value="1"/>
</dbReference>